<reference evidence="1 2" key="1">
    <citation type="submission" date="2018-11" db="EMBL/GenBank/DDBJ databases">
        <title>Proposal to divide the Flavobacteriaceae and reorganize its genera based on Amino Acid Identity values calculated from whole genome sequences.</title>
        <authorList>
            <person name="Nicholson A.C."/>
            <person name="Gulvik C.A."/>
            <person name="Whitney A.M."/>
            <person name="Humrighouse B.W."/>
            <person name="Bell M."/>
            <person name="Holmes B."/>
            <person name="Steigerwalt A.G."/>
            <person name="Villarma A."/>
            <person name="Sheth M."/>
            <person name="Batra D."/>
            <person name="Pryor J."/>
            <person name="Bernardet J.-F."/>
            <person name="Hugo C."/>
            <person name="Kampfer P."/>
            <person name="Newman J."/>
            <person name="McQuiston J.R."/>
        </authorList>
    </citation>
    <scope>NUCLEOTIDE SEQUENCE [LARGE SCALE GENOMIC DNA]</scope>
    <source>
        <strain evidence="1 2">H5559</strain>
    </source>
</reference>
<proteinExistence type="predicted"/>
<sequence>MAYNKINYYKRIVKIQEITMEYRFRHKLTYKEIFHDYIEPQFHISIRTYGTYLGIPAKRELKKLQDKEKNTGNQLTFNF</sequence>
<protein>
    <submittedName>
        <fullName evidence="1">Uncharacterized protein</fullName>
    </submittedName>
</protein>
<name>A0AAD0YVR9_CHRID</name>
<evidence type="ECO:0000313" key="2">
    <source>
        <dbReference type="Proteomes" id="UP000269015"/>
    </source>
</evidence>
<organism evidence="1 2">
    <name type="scientific">Chryseobacterium indologenes</name>
    <name type="common">Flavobacterium indologenes</name>
    <dbReference type="NCBI Taxonomy" id="253"/>
    <lineage>
        <taxon>Bacteria</taxon>
        <taxon>Pseudomonadati</taxon>
        <taxon>Bacteroidota</taxon>
        <taxon>Flavobacteriia</taxon>
        <taxon>Flavobacteriales</taxon>
        <taxon>Weeksellaceae</taxon>
        <taxon>Chryseobacterium group</taxon>
        <taxon>Chryseobacterium</taxon>
    </lineage>
</organism>
<dbReference type="AlphaFoldDB" id="A0AAD0YVR9"/>
<evidence type="ECO:0000313" key="1">
    <source>
        <dbReference type="EMBL" id="AZB17596.1"/>
    </source>
</evidence>
<gene>
    <name evidence="1" type="ORF">EG352_07355</name>
</gene>
<dbReference type="Proteomes" id="UP000269015">
    <property type="component" value="Chromosome"/>
</dbReference>
<accession>A0AAD0YVR9</accession>
<dbReference type="EMBL" id="CP033930">
    <property type="protein sequence ID" value="AZB17596.1"/>
    <property type="molecule type" value="Genomic_DNA"/>
</dbReference>